<evidence type="ECO:0000313" key="3">
    <source>
        <dbReference type="EMBL" id="AAZ61694.1"/>
    </source>
</evidence>
<proteinExistence type="predicted"/>
<organism evidence="3">
    <name type="scientific">Cupriavidus pinatubonensis (strain JMP 134 / LMG 1197)</name>
    <name type="common">Cupriavidus necator (strain JMP 134)</name>
    <dbReference type="NCBI Taxonomy" id="264198"/>
    <lineage>
        <taxon>Bacteria</taxon>
        <taxon>Pseudomonadati</taxon>
        <taxon>Pseudomonadota</taxon>
        <taxon>Betaproteobacteria</taxon>
        <taxon>Burkholderiales</taxon>
        <taxon>Burkholderiaceae</taxon>
        <taxon>Cupriavidus</taxon>
    </lineage>
</organism>
<feature type="region of interest" description="Disordered" evidence="1">
    <location>
        <begin position="40"/>
        <end position="60"/>
    </location>
</feature>
<dbReference type="eggNOG" id="ENOG5030W3C">
    <property type="taxonomic scope" value="Bacteria"/>
</dbReference>
<dbReference type="AlphaFoldDB" id="Q46YT9"/>
<sequence length="112" mass="11590">MPSLRAGRGGRFSLVPKRPSHHLAPSPACKFHASRGCHTVPHKNGAQRPRDGGTTIASPPIMTGDTMVKIIIAFVVVAGAAFYLLSKGGGDVSMGGEQHGTETHAPAAPSQK</sequence>
<reference evidence="3" key="1">
    <citation type="submission" date="2005-08" db="EMBL/GenBank/DDBJ databases">
        <title>Complete sequence of Chromosome1 of Ralstonia eutropha JMP134.</title>
        <authorList>
            <person name="Copeland A."/>
            <person name="Lucas S."/>
            <person name="Lapidus A."/>
            <person name="Barry K."/>
            <person name="Detter J.C."/>
            <person name="Glavina T."/>
            <person name="Hammon N."/>
            <person name="Israni S."/>
            <person name="Pitluck S."/>
            <person name="Goltsman E."/>
            <person name="Martinez M."/>
            <person name="Schmutz J."/>
            <person name="Larimer F."/>
            <person name="Land M."/>
            <person name="Lykidis A."/>
            <person name="Richardson P."/>
        </authorList>
    </citation>
    <scope>NUCLEOTIDE SEQUENCE</scope>
    <source>
        <strain evidence="3">JMP134</strain>
    </source>
</reference>
<evidence type="ECO:0000256" key="2">
    <source>
        <dbReference type="SAM" id="Phobius"/>
    </source>
</evidence>
<feature type="region of interest" description="Disordered" evidence="1">
    <location>
        <begin position="92"/>
        <end position="112"/>
    </location>
</feature>
<dbReference type="EMBL" id="CP000090">
    <property type="protein sequence ID" value="AAZ61694.1"/>
    <property type="molecule type" value="Genomic_DNA"/>
</dbReference>
<feature type="region of interest" description="Disordered" evidence="1">
    <location>
        <begin position="1"/>
        <end position="25"/>
    </location>
</feature>
<keyword evidence="2" id="KW-0812">Transmembrane</keyword>
<dbReference type="HOGENOM" id="CLU_2141740_0_0_4"/>
<dbReference type="STRING" id="264198.Reut_A2332"/>
<feature type="transmembrane region" description="Helical" evidence="2">
    <location>
        <begin position="67"/>
        <end position="85"/>
    </location>
</feature>
<dbReference type="KEGG" id="reu:Reut_A2332"/>
<name>Q46YT9_CUPPJ</name>
<gene>
    <name evidence="3" type="ordered locus">Reut_A2332</name>
</gene>
<keyword evidence="2" id="KW-1133">Transmembrane helix</keyword>
<keyword evidence="2" id="KW-0472">Membrane</keyword>
<protein>
    <submittedName>
        <fullName evidence="3">Uncharacterized protein</fullName>
    </submittedName>
</protein>
<evidence type="ECO:0000256" key="1">
    <source>
        <dbReference type="SAM" id="MobiDB-lite"/>
    </source>
</evidence>
<accession>Q46YT9</accession>